<evidence type="ECO:0000256" key="1">
    <source>
        <dbReference type="SAM" id="Phobius"/>
    </source>
</evidence>
<evidence type="ECO:0000313" key="3">
    <source>
        <dbReference type="EMBL" id="CAL1125830.1"/>
    </source>
</evidence>
<evidence type="ECO:0000313" key="2">
    <source>
        <dbReference type="EMBL" id="CAI3972455.1"/>
    </source>
</evidence>
<dbReference type="EMBL" id="CAMXCT030000012">
    <property type="protein sequence ID" value="CAL4759767.1"/>
    <property type="molecule type" value="Genomic_DNA"/>
</dbReference>
<reference evidence="2" key="1">
    <citation type="submission" date="2022-10" db="EMBL/GenBank/DDBJ databases">
        <authorList>
            <person name="Chen Y."/>
            <person name="Dougan E. K."/>
            <person name="Chan C."/>
            <person name="Rhodes N."/>
            <person name="Thang M."/>
        </authorList>
    </citation>
    <scope>NUCLEOTIDE SEQUENCE</scope>
</reference>
<gene>
    <name evidence="2" type="ORF">C1SCF055_LOCUS1039</name>
</gene>
<dbReference type="EMBL" id="CAMXCT020000012">
    <property type="protein sequence ID" value="CAL1125830.1"/>
    <property type="molecule type" value="Genomic_DNA"/>
</dbReference>
<dbReference type="AlphaFoldDB" id="A0A9P1FF63"/>
<comment type="caution">
    <text evidence="2">The sequence shown here is derived from an EMBL/GenBank/DDBJ whole genome shotgun (WGS) entry which is preliminary data.</text>
</comment>
<keyword evidence="4" id="KW-1185">Reference proteome</keyword>
<proteinExistence type="predicted"/>
<organism evidence="2">
    <name type="scientific">Cladocopium goreaui</name>
    <dbReference type="NCBI Taxonomy" id="2562237"/>
    <lineage>
        <taxon>Eukaryota</taxon>
        <taxon>Sar</taxon>
        <taxon>Alveolata</taxon>
        <taxon>Dinophyceae</taxon>
        <taxon>Suessiales</taxon>
        <taxon>Symbiodiniaceae</taxon>
        <taxon>Cladocopium</taxon>
    </lineage>
</organism>
<keyword evidence="1" id="KW-0812">Transmembrane</keyword>
<protein>
    <submittedName>
        <fullName evidence="2">Uncharacterized protein</fullName>
    </submittedName>
</protein>
<keyword evidence="1" id="KW-0472">Membrane</keyword>
<dbReference type="Proteomes" id="UP001152797">
    <property type="component" value="Unassembled WGS sequence"/>
</dbReference>
<accession>A0A9P1FF63</accession>
<name>A0A9P1FF63_9DINO</name>
<evidence type="ECO:0000313" key="4">
    <source>
        <dbReference type="Proteomes" id="UP001152797"/>
    </source>
</evidence>
<reference evidence="3" key="2">
    <citation type="submission" date="2024-04" db="EMBL/GenBank/DDBJ databases">
        <authorList>
            <person name="Chen Y."/>
            <person name="Shah S."/>
            <person name="Dougan E. K."/>
            <person name="Thang M."/>
            <person name="Chan C."/>
        </authorList>
    </citation>
    <scope>NUCLEOTIDE SEQUENCE [LARGE SCALE GENOMIC DNA]</scope>
</reference>
<sequence length="200" mass="22681">MVHPGSPSFGDLRRMQKEAEKADAYEPSKSSSLFIISAAVVFIFAAVVFFLGAWMMWLVPATRRIEHLEFLVGHFQKLLRESDRAHDAAQSVLLAERMAERARYSHYSRPLLEFVSQGLLMEAGEDDRLEQFALDRAVDAGELRLELLNFLRDGLARGFPSPMLHATAAQSSQPMTQVSRGFRSRADDLRREGAWHEWSS</sequence>
<dbReference type="EMBL" id="CAMXCT010000012">
    <property type="protein sequence ID" value="CAI3972455.1"/>
    <property type="molecule type" value="Genomic_DNA"/>
</dbReference>
<keyword evidence="1" id="KW-1133">Transmembrane helix</keyword>
<feature type="transmembrane region" description="Helical" evidence="1">
    <location>
        <begin position="33"/>
        <end position="59"/>
    </location>
</feature>